<dbReference type="AlphaFoldDB" id="A0A3V5B9H0"/>
<evidence type="ECO:0000256" key="2">
    <source>
        <dbReference type="ARBA" id="ARBA00022723"/>
    </source>
</evidence>
<evidence type="ECO:0000313" key="6">
    <source>
        <dbReference type="EMBL" id="HAE7106793.1"/>
    </source>
</evidence>
<dbReference type="GO" id="GO:0005737">
    <property type="term" value="C:cytoplasm"/>
    <property type="evidence" value="ECO:0007669"/>
    <property type="project" value="TreeGrafter"/>
</dbReference>
<dbReference type="Pfam" id="PF00383">
    <property type="entry name" value="dCMP_cyt_deam_1"/>
    <property type="match status" value="1"/>
</dbReference>
<dbReference type="InterPro" id="IPR016193">
    <property type="entry name" value="Cytidine_deaminase-like"/>
</dbReference>
<dbReference type="GO" id="GO:0008270">
    <property type="term" value="F:zinc ion binding"/>
    <property type="evidence" value="ECO:0007669"/>
    <property type="project" value="InterPro"/>
</dbReference>
<keyword evidence="2" id="KW-0479">Metal-binding</keyword>
<dbReference type="PROSITE" id="PS00903">
    <property type="entry name" value="CYT_DCMP_DEAMINASES_1"/>
    <property type="match status" value="1"/>
</dbReference>
<dbReference type="InterPro" id="IPR016192">
    <property type="entry name" value="APOBEC/CMP_deaminase_Zn-bd"/>
</dbReference>
<dbReference type="EMBL" id="DAASUS010000043">
    <property type="protein sequence ID" value="HAE7106793.1"/>
    <property type="molecule type" value="Genomic_DNA"/>
</dbReference>
<reference evidence="6" key="1">
    <citation type="journal article" date="2018" name="Genome Biol.">
        <title>SKESA: strategic k-mer extension for scrupulous assemblies.</title>
        <authorList>
            <person name="Souvorov A."/>
            <person name="Agarwala R."/>
            <person name="Lipman D.J."/>
        </authorList>
    </citation>
    <scope>NUCLEOTIDE SEQUENCE</scope>
    <source>
        <strain evidence="6">2012K-0597</strain>
    </source>
</reference>
<feature type="domain" description="CMP/dCMP-type deaminase" evidence="5">
    <location>
        <begin position="203"/>
        <end position="394"/>
    </location>
</feature>
<dbReference type="SUPFAM" id="SSF53927">
    <property type="entry name" value="Cytidine deaminase-like"/>
    <property type="match status" value="1"/>
</dbReference>
<dbReference type="PROSITE" id="PS51747">
    <property type="entry name" value="CYT_DCMP_DEAMINASES_2"/>
    <property type="match status" value="1"/>
</dbReference>
<dbReference type="Gene3D" id="3.40.50.300">
    <property type="entry name" value="P-loop containing nucleotide triphosphate hydrolases"/>
    <property type="match status" value="1"/>
</dbReference>
<keyword evidence="4" id="KW-0862">Zinc</keyword>
<sequence length="485" mass="55465">MKTVNSVLSKVAKSWNYDVVHIRISDLMQDPLYFEKKVIEENDDLNKERHIRLQKLANGLRRHYKKKELLAEAAITYIKSDKVKKENKSVKTKTVYIIDQLKRPEEIELLRIIYQHNFYLIGIVRDPEHTVRNLKEDDSSLEDIYNIINVDDKSDDDFGQRTSKAILDSDVFIKNNQSQKNNLEKKINRFFGLIHGQNGLTPTIAEKGMYSAYAASLQSACLSRQVGAALLDDEGNLLAVGKNDVPKSGGGLYISDDGDNDHRCVYKSGKCYNIATKLKIKKRIADILIDELKNNIGSDSNLDFLFKKISNNIDSIADAVYSKSKISSVMEYSRSIHAEMDVITTMARKSSEGTKGKTLYTTTYPCHNCARHIVSSGMKKVIYIEPFDKSLALDLHDDAITTTEDPSRVIFSKFEGVAPRRYNKFFMPTDERKDEVTGEAYSFNVKYKRHIDVQFLDSYRTYEDIVAQRFLKDVAKVEPKQDDLI</sequence>
<gene>
    <name evidence="6" type="ORF">G4O34_004533</name>
</gene>
<dbReference type="GO" id="GO:0004132">
    <property type="term" value="F:dCMP deaminase activity"/>
    <property type="evidence" value="ECO:0007669"/>
    <property type="project" value="TreeGrafter"/>
</dbReference>
<evidence type="ECO:0000256" key="1">
    <source>
        <dbReference type="ARBA" id="ARBA00006576"/>
    </source>
</evidence>
<dbReference type="PANTHER" id="PTHR11086">
    <property type="entry name" value="DEOXYCYTIDYLATE DEAMINASE-RELATED"/>
    <property type="match status" value="1"/>
</dbReference>
<reference evidence="6" key="2">
    <citation type="submission" date="2018-07" db="EMBL/GenBank/DDBJ databases">
        <authorList>
            <consortium name="NCBI Pathogen Detection Project"/>
        </authorList>
    </citation>
    <scope>NUCLEOTIDE SEQUENCE</scope>
    <source>
        <strain evidence="6">2012K-0597</strain>
    </source>
</reference>
<comment type="caution">
    <text evidence="6">The sequence shown here is derived from an EMBL/GenBank/DDBJ whole genome shotgun (WGS) entry which is preliminary data.</text>
</comment>
<name>A0A3V5B9H0_SALEN</name>
<dbReference type="InterPro" id="IPR015517">
    <property type="entry name" value="dCMP_deaminase-rel"/>
</dbReference>
<proteinExistence type="inferred from homology"/>
<evidence type="ECO:0000256" key="3">
    <source>
        <dbReference type="ARBA" id="ARBA00022801"/>
    </source>
</evidence>
<keyword evidence="3" id="KW-0378">Hydrolase</keyword>
<dbReference type="NCBIfam" id="NF041025">
    <property type="entry name" value="antiphage_deaminase"/>
    <property type="match status" value="1"/>
</dbReference>
<dbReference type="InterPro" id="IPR027417">
    <property type="entry name" value="P-loop_NTPase"/>
</dbReference>
<evidence type="ECO:0000259" key="5">
    <source>
        <dbReference type="PROSITE" id="PS51747"/>
    </source>
</evidence>
<dbReference type="InterPro" id="IPR002125">
    <property type="entry name" value="CMP_dCMP_dom"/>
</dbReference>
<dbReference type="PANTHER" id="PTHR11086:SF18">
    <property type="entry name" value="DEOXYCYTIDYLATE DEAMINASE"/>
    <property type="match status" value="1"/>
</dbReference>
<evidence type="ECO:0000256" key="4">
    <source>
        <dbReference type="ARBA" id="ARBA00022833"/>
    </source>
</evidence>
<dbReference type="Gene3D" id="3.40.140.10">
    <property type="entry name" value="Cytidine Deaminase, domain 2"/>
    <property type="match status" value="1"/>
</dbReference>
<accession>A0A3V5B9H0</accession>
<organism evidence="6">
    <name type="scientific">Salmonella enteritidis</name>
    <dbReference type="NCBI Taxonomy" id="149539"/>
    <lineage>
        <taxon>Bacteria</taxon>
        <taxon>Pseudomonadati</taxon>
        <taxon>Pseudomonadota</taxon>
        <taxon>Gammaproteobacteria</taxon>
        <taxon>Enterobacterales</taxon>
        <taxon>Enterobacteriaceae</taxon>
        <taxon>Salmonella</taxon>
    </lineage>
</organism>
<comment type="similarity">
    <text evidence="1">Belongs to the cytidine and deoxycytidylate deaminase family.</text>
</comment>
<protein>
    <submittedName>
        <fullName evidence="6">Cytidine deaminase</fullName>
    </submittedName>
</protein>